<dbReference type="InterPro" id="IPR052050">
    <property type="entry name" value="SecEffector_AnkRepeat"/>
</dbReference>
<dbReference type="PANTHER" id="PTHR46586">
    <property type="entry name" value="ANKYRIN REPEAT-CONTAINING PROTEIN"/>
    <property type="match status" value="1"/>
</dbReference>
<geneLocation type="mitochondrion" evidence="3"/>
<dbReference type="Gene3D" id="1.25.40.20">
    <property type="entry name" value="Ankyrin repeat-containing domain"/>
    <property type="match status" value="4"/>
</dbReference>
<evidence type="ECO:0000256" key="1">
    <source>
        <dbReference type="SAM" id="MobiDB-lite"/>
    </source>
</evidence>
<name>A0A0G4J1F5_PLABS</name>
<evidence type="ECO:0000313" key="4">
    <source>
        <dbReference type="Proteomes" id="UP000039324"/>
    </source>
</evidence>
<dbReference type="SUPFAM" id="SSF48403">
    <property type="entry name" value="Ankyrin repeat"/>
    <property type="match status" value="2"/>
</dbReference>
<protein>
    <submittedName>
        <fullName evidence="2">Uncharacterized protein</fullName>
    </submittedName>
</protein>
<dbReference type="Proteomes" id="UP000039324">
    <property type="component" value="Unassembled WGS sequence"/>
</dbReference>
<reference evidence="3 5" key="2">
    <citation type="submission" date="2018-03" db="EMBL/GenBank/DDBJ databases">
        <authorList>
            <person name="Fogelqvist J."/>
        </authorList>
    </citation>
    <scope>NUCLEOTIDE SEQUENCE [LARGE SCALE GENOMIC DNA]</scope>
</reference>
<dbReference type="STRING" id="37360.A0A0G4J1F5"/>
<feature type="region of interest" description="Disordered" evidence="1">
    <location>
        <begin position="677"/>
        <end position="699"/>
    </location>
</feature>
<dbReference type="EMBL" id="OVEO01000001">
    <property type="protein sequence ID" value="SPQ93241.1"/>
    <property type="molecule type" value="Genomic_DNA"/>
</dbReference>
<sequence length="718" mass="77065">MAVSTTVSKRTLFEDARLSVERRSLDGLKRILTENACLPFLLDDEQKSDLLAGAVINGDVAVAEFLILMFGADPGANNNWAIGYACEKGDLAMIRCLIPMPGVDPGANRNRAIQLACASGNLEVVKLMLTFPSVDVSASENMAFRLAAAAGHLHIVDMLLTLPEVNPHDSNNYALRRAAARGHFSIVDRILSLSTFDMDRAVIDEALILAAKHNHTDVVERLVRAGGSVSEENALALRLACAGGHIDVVKDLLSIGKFTMAVVYECIRKAVQNGQLAVFDMLSEAPGIDLSFNDNCLIKLAVACGHVGIARRILADPDVHPGADGNECVIRAASNGSVEMLELLLSHPLVDCTDQDHQAFVEAAGNGHVACLKTLMDRVEPIASDALWVEAALAQAARHGHVDIVQMIVDRVGDVVKQSALIAACQHNQLDAIALLSGMCATADACYSALDAAIASGNFDAAHMLLKVPGLSDYIPTALVQATSDGNAMSLAFFMDAGIGIKEIASCCLLNCARVGQALVVDRIFRMAGGDVFPRAVEETFAAALRADQGAVVAILIKRFAGRLQRLPMYITSVASNDATYRQACRHLAHERVHALRCALLVRRADMGGIPGKIRMRILLMAFWDILNGDVWTHKVDDIVHVFQRVDETTRLSIAFTSLERMSLSLSGMSRRRLTKKPSITQMGNGHAPHGSTKAPARNTSLMTVSSGDVSEFSRTAA</sequence>
<gene>
    <name evidence="2" type="ORF">PBRA_002084</name>
    <name evidence="3" type="ORF">PLBR_LOCUS456</name>
</gene>
<accession>A0A0G4J1F5</accession>
<evidence type="ECO:0000313" key="3">
    <source>
        <dbReference type="EMBL" id="SPQ93241.1"/>
    </source>
</evidence>
<dbReference type="InterPro" id="IPR036770">
    <property type="entry name" value="Ankyrin_rpt-contain_sf"/>
</dbReference>
<proteinExistence type="predicted"/>
<dbReference type="AlphaFoldDB" id="A0A0G4J1F5"/>
<dbReference type="Proteomes" id="UP000290189">
    <property type="component" value="Unassembled WGS sequence"/>
</dbReference>
<keyword evidence="4" id="KW-1185">Reference proteome</keyword>
<evidence type="ECO:0000313" key="5">
    <source>
        <dbReference type="Proteomes" id="UP000290189"/>
    </source>
</evidence>
<keyword evidence="3" id="KW-0496">Mitochondrion</keyword>
<dbReference type="InterPro" id="IPR002110">
    <property type="entry name" value="Ankyrin_rpt"/>
</dbReference>
<reference evidence="2 4" key="1">
    <citation type="submission" date="2015-02" db="EMBL/GenBank/DDBJ databases">
        <authorList>
            <person name="Chooi Y.-H."/>
        </authorList>
    </citation>
    <scope>NUCLEOTIDE SEQUENCE [LARGE SCALE GENOMIC DNA]</scope>
    <source>
        <strain evidence="2">E3</strain>
    </source>
</reference>
<dbReference type="PANTHER" id="PTHR46586:SF3">
    <property type="entry name" value="ANKYRIN REPEAT-CONTAINING PROTEIN"/>
    <property type="match status" value="1"/>
</dbReference>
<evidence type="ECO:0000313" key="2">
    <source>
        <dbReference type="EMBL" id="CEP01478.1"/>
    </source>
</evidence>
<dbReference type="EMBL" id="CDSF01000112">
    <property type="protein sequence ID" value="CEP01478.1"/>
    <property type="molecule type" value="Genomic_DNA"/>
</dbReference>
<dbReference type="OrthoDB" id="74529at2759"/>
<organism evidence="2 4">
    <name type="scientific">Plasmodiophora brassicae</name>
    <name type="common">Clubroot disease agent</name>
    <dbReference type="NCBI Taxonomy" id="37360"/>
    <lineage>
        <taxon>Eukaryota</taxon>
        <taxon>Sar</taxon>
        <taxon>Rhizaria</taxon>
        <taxon>Endomyxa</taxon>
        <taxon>Phytomyxea</taxon>
        <taxon>Plasmodiophorida</taxon>
        <taxon>Plasmodiophoridae</taxon>
        <taxon>Plasmodiophora</taxon>
    </lineage>
</organism>
<dbReference type="Pfam" id="PF12796">
    <property type="entry name" value="Ank_2"/>
    <property type="match status" value="3"/>
</dbReference>
<dbReference type="SMART" id="SM00248">
    <property type="entry name" value="ANK"/>
    <property type="match status" value="11"/>
</dbReference>